<keyword evidence="1" id="KW-0808">Transferase</keyword>
<keyword evidence="1" id="KW-0012">Acyltransferase</keyword>
<protein>
    <submittedName>
        <fullName evidence="1">Putative 1-acyl-sn-glycerol-3-phosphate acyltransferase 5 isoform B</fullName>
        <ecNumber evidence="1">2.3.1.51</ecNumber>
    </submittedName>
</protein>
<reference evidence="1 2" key="1">
    <citation type="submission" date="2018-09" db="EMBL/GenBank/DDBJ databases">
        <title>A high-quality reference genome of wild soybean provides a powerful tool to mine soybean genomes.</title>
        <authorList>
            <person name="Xie M."/>
            <person name="Chung C.Y.L."/>
            <person name="Li M.-W."/>
            <person name="Wong F.-L."/>
            <person name="Chan T.-F."/>
            <person name="Lam H.-M."/>
        </authorList>
    </citation>
    <scope>NUCLEOTIDE SEQUENCE [LARGE SCALE GENOMIC DNA]</scope>
    <source>
        <strain evidence="2">cv. W05</strain>
        <tissue evidence="1">Hypocotyl of etiolated seedlings</tissue>
    </source>
</reference>
<dbReference type="AlphaFoldDB" id="A0A445HKG8"/>
<accession>A0A445HKG8</accession>
<dbReference type="EMBL" id="QZWG01000012">
    <property type="protein sequence ID" value="RZB74267.1"/>
    <property type="molecule type" value="Genomic_DNA"/>
</dbReference>
<name>A0A445HKG8_GLYSO</name>
<keyword evidence="2" id="KW-1185">Reference proteome</keyword>
<proteinExistence type="predicted"/>
<gene>
    <name evidence="1" type="ORF">D0Y65_033364</name>
</gene>
<comment type="caution">
    <text evidence="1">The sequence shown here is derived from an EMBL/GenBank/DDBJ whole genome shotgun (WGS) entry which is preliminary data.</text>
</comment>
<dbReference type="Proteomes" id="UP000289340">
    <property type="component" value="Chromosome 12"/>
</dbReference>
<organism evidence="1 2">
    <name type="scientific">Glycine soja</name>
    <name type="common">Wild soybean</name>
    <dbReference type="NCBI Taxonomy" id="3848"/>
    <lineage>
        <taxon>Eukaryota</taxon>
        <taxon>Viridiplantae</taxon>
        <taxon>Streptophyta</taxon>
        <taxon>Embryophyta</taxon>
        <taxon>Tracheophyta</taxon>
        <taxon>Spermatophyta</taxon>
        <taxon>Magnoliopsida</taxon>
        <taxon>eudicotyledons</taxon>
        <taxon>Gunneridae</taxon>
        <taxon>Pentapetalae</taxon>
        <taxon>rosids</taxon>
        <taxon>fabids</taxon>
        <taxon>Fabales</taxon>
        <taxon>Fabaceae</taxon>
        <taxon>Papilionoideae</taxon>
        <taxon>50 kb inversion clade</taxon>
        <taxon>NPAAA clade</taxon>
        <taxon>indigoferoid/millettioid clade</taxon>
        <taxon>Phaseoleae</taxon>
        <taxon>Glycine</taxon>
        <taxon>Glycine subgen. Soja</taxon>
    </lineage>
</organism>
<evidence type="ECO:0000313" key="2">
    <source>
        <dbReference type="Proteomes" id="UP000289340"/>
    </source>
</evidence>
<evidence type="ECO:0000313" key="1">
    <source>
        <dbReference type="EMBL" id="RZB74267.1"/>
    </source>
</evidence>
<dbReference type="GO" id="GO:0003841">
    <property type="term" value="F:1-acylglycerol-3-phosphate O-acyltransferase activity"/>
    <property type="evidence" value="ECO:0007669"/>
    <property type="project" value="UniProtKB-EC"/>
</dbReference>
<dbReference type="EC" id="2.3.1.51" evidence="1"/>
<sequence>MLEDGEGYLGTMIFNIRIMTLSLEAMEVWAAVVQVWVAASLIMAISRRSTQATESSVSAIEEWQVEPIVRLLTLVFEIKEISVKQRKQESEKERILNIFLPVDNYLYDRYNLTHRPLCFVHLNVSLGLTKCHKLEQRYIHFVPKLSKIILLLGHQLQGQNSWQSPAVLCLHQYKKPGGQSNFFMKVPSFANPGYMLAIH</sequence>